<accession>A0A7S1WZ42</accession>
<dbReference type="EMBL" id="HBGG01001644">
    <property type="protein sequence ID" value="CAD9198705.1"/>
    <property type="molecule type" value="Transcribed_RNA"/>
</dbReference>
<dbReference type="PANTHER" id="PTHR43543:SF1">
    <property type="entry name" value="MALONIC SEMIALDEHYDE REDUCTASE RUTE-RELATED"/>
    <property type="match status" value="1"/>
</dbReference>
<name>A0A7S1WZ42_9CHLO</name>
<sequence>MMQTFVASHVFSSGTAFGRIIPGATDKLALRAPRIHSTRSLPRAVATSSGLEVLRGGEEEAMMRISNARVSCKTFIDKPVETDVLERVLRAAQRVPTSFNTQPYRLVLVSSREAKASLAPTMMKTNREKVLNAAVTVVVLSDLEVDGSRTTELIKDASPHLAPYAEMIPNMLPVFVGDESKNTTTEWAFKNAGLIGMRLLDAATSHGLATAILEGIEDEQAMLKVIGASGSRYRVPFVICIGHPDMEAESARLGSYVGGRSPRFSLTDIVSTDCLSNAGLHL</sequence>
<dbReference type="Gene3D" id="3.40.109.10">
    <property type="entry name" value="NADH Oxidase"/>
    <property type="match status" value="1"/>
</dbReference>
<proteinExistence type="predicted"/>
<evidence type="ECO:0000313" key="2">
    <source>
        <dbReference type="EMBL" id="CAD9198705.1"/>
    </source>
</evidence>
<dbReference type="PANTHER" id="PTHR43543">
    <property type="entry name" value="MALONIC SEMIALDEHYDE REDUCTASE RUTE-RELATED"/>
    <property type="match status" value="1"/>
</dbReference>
<organism evidence="2">
    <name type="scientific">Tetraselmis chuii</name>
    <dbReference type="NCBI Taxonomy" id="63592"/>
    <lineage>
        <taxon>Eukaryota</taxon>
        <taxon>Viridiplantae</taxon>
        <taxon>Chlorophyta</taxon>
        <taxon>core chlorophytes</taxon>
        <taxon>Chlorodendrophyceae</taxon>
        <taxon>Chlorodendrales</taxon>
        <taxon>Chlorodendraceae</taxon>
        <taxon>Tetraselmis</taxon>
    </lineage>
</organism>
<dbReference type="InterPro" id="IPR050461">
    <property type="entry name" value="Nitroreductase_HadB/RutE"/>
</dbReference>
<gene>
    <name evidence="2" type="ORF">TCHU04912_LOCUS938</name>
</gene>
<dbReference type="InterPro" id="IPR029479">
    <property type="entry name" value="Nitroreductase"/>
</dbReference>
<dbReference type="CDD" id="cd02062">
    <property type="entry name" value="Nitro_FMN_reductase"/>
    <property type="match status" value="1"/>
</dbReference>
<dbReference type="AlphaFoldDB" id="A0A7S1WZ42"/>
<dbReference type="SUPFAM" id="SSF55469">
    <property type="entry name" value="FMN-dependent nitroreductase-like"/>
    <property type="match status" value="1"/>
</dbReference>
<dbReference type="GO" id="GO:0016491">
    <property type="term" value="F:oxidoreductase activity"/>
    <property type="evidence" value="ECO:0007669"/>
    <property type="project" value="InterPro"/>
</dbReference>
<reference evidence="2" key="1">
    <citation type="submission" date="2021-01" db="EMBL/GenBank/DDBJ databases">
        <authorList>
            <person name="Corre E."/>
            <person name="Pelletier E."/>
            <person name="Niang G."/>
            <person name="Scheremetjew M."/>
            <person name="Finn R."/>
            <person name="Kale V."/>
            <person name="Holt S."/>
            <person name="Cochrane G."/>
            <person name="Meng A."/>
            <person name="Brown T."/>
            <person name="Cohen L."/>
        </authorList>
    </citation>
    <scope>NUCLEOTIDE SEQUENCE</scope>
    <source>
        <strain evidence="2">PLY429</strain>
    </source>
</reference>
<dbReference type="Pfam" id="PF00881">
    <property type="entry name" value="Nitroreductase"/>
    <property type="match status" value="1"/>
</dbReference>
<feature type="domain" description="Nitroreductase" evidence="1">
    <location>
        <begin position="68"/>
        <end position="243"/>
    </location>
</feature>
<evidence type="ECO:0000259" key="1">
    <source>
        <dbReference type="Pfam" id="PF00881"/>
    </source>
</evidence>
<dbReference type="InterPro" id="IPR000415">
    <property type="entry name" value="Nitroreductase-like"/>
</dbReference>
<protein>
    <recommendedName>
        <fullName evidence="1">Nitroreductase domain-containing protein</fullName>
    </recommendedName>
</protein>